<gene>
    <name evidence="2" type="ORF">HCEG_05361</name>
</gene>
<protein>
    <submittedName>
        <fullName evidence="2">Predicted protein</fullName>
    </submittedName>
</protein>
<organism evidence="3">
    <name type="scientific">Ajellomyces capsulatus (strain H88)</name>
    <name type="common">Darling's disease fungus</name>
    <name type="synonym">Histoplasma capsulatum</name>
    <dbReference type="NCBI Taxonomy" id="544711"/>
    <lineage>
        <taxon>Eukaryota</taxon>
        <taxon>Fungi</taxon>
        <taxon>Dikarya</taxon>
        <taxon>Ascomycota</taxon>
        <taxon>Pezizomycotina</taxon>
        <taxon>Eurotiomycetes</taxon>
        <taxon>Eurotiomycetidae</taxon>
        <taxon>Onygenales</taxon>
        <taxon>Ajellomycetaceae</taxon>
        <taxon>Histoplasma</taxon>
    </lineage>
</organism>
<dbReference type="AlphaFoldDB" id="F0UL42"/>
<proteinExistence type="predicted"/>
<dbReference type="Proteomes" id="UP000008142">
    <property type="component" value="Unassembled WGS sequence"/>
</dbReference>
<sequence length="161" mass="18327">MNDVDGPALLSKSKGNLPDRSIVCRYRSPSADPADVRPMVMVTIDIIVCLWLVSVYGCQRAFLYFLRKRKRSKDDFMSHDCILYTAATKRFRSRSFGSNTLGTLTVKNQVKVSQHLQRIFPRPECTPQQFNGKTPLLQKEDALVLSDRREKGPEPAKPILQ</sequence>
<dbReference type="HOGENOM" id="CLU_1643209_0_0_1"/>
<keyword evidence="1" id="KW-1133">Transmembrane helix</keyword>
<evidence type="ECO:0000313" key="3">
    <source>
        <dbReference type="Proteomes" id="UP000008142"/>
    </source>
</evidence>
<reference evidence="3" key="1">
    <citation type="submission" date="2008-07" db="EMBL/GenBank/DDBJ databases">
        <title>Annotation of Ajellomyces capsulatus strain H88.</title>
        <authorList>
            <person name="Champion M."/>
            <person name="Cuomo C."/>
            <person name="Ma L.-J."/>
            <person name="Henn M.R."/>
            <person name="Sil A."/>
            <person name="Goldman B."/>
            <person name="Young S.K."/>
            <person name="Kodira C.D."/>
            <person name="Zeng Q."/>
            <person name="Koehrsen M."/>
            <person name="Alvarado L."/>
            <person name="Berlin A."/>
            <person name="Borenstein D."/>
            <person name="Chen Z."/>
            <person name="Engels R."/>
            <person name="Freedman E."/>
            <person name="Gellesch M."/>
            <person name="Goldberg J."/>
            <person name="Griggs A."/>
            <person name="Gujja S."/>
            <person name="Heiman D."/>
            <person name="Hepburn T."/>
            <person name="Howarth C."/>
            <person name="Jen D."/>
            <person name="Larson L."/>
            <person name="Lewis B."/>
            <person name="Mehta T."/>
            <person name="Park D."/>
            <person name="Pearson M."/>
            <person name="Roberts A."/>
            <person name="Saif S."/>
            <person name="Shea T."/>
            <person name="Shenoy N."/>
            <person name="Sisk P."/>
            <person name="Stolte C."/>
            <person name="Sykes S."/>
            <person name="Walk T."/>
            <person name="White J."/>
            <person name="Yandava C."/>
            <person name="Klein B."/>
            <person name="McEwen J.G."/>
            <person name="Puccia R."/>
            <person name="Goldman G.H."/>
            <person name="Felipe M.S."/>
            <person name="Nino-Vega G."/>
            <person name="San-Blas G."/>
            <person name="Taylor J."/>
            <person name="Mendoza L."/>
            <person name="Galagan J."/>
            <person name="Nusbaum C."/>
            <person name="Birren B."/>
        </authorList>
    </citation>
    <scope>NUCLEOTIDE SEQUENCE [LARGE SCALE GENOMIC DNA]</scope>
    <source>
        <strain evidence="3">H88</strain>
    </source>
</reference>
<evidence type="ECO:0000256" key="1">
    <source>
        <dbReference type="SAM" id="Phobius"/>
    </source>
</evidence>
<keyword evidence="1" id="KW-0472">Membrane</keyword>
<name>F0UL42_AJEC8</name>
<accession>F0UL42</accession>
<evidence type="ECO:0000313" key="2">
    <source>
        <dbReference type="EMBL" id="EGC46146.1"/>
    </source>
</evidence>
<feature type="transmembrane region" description="Helical" evidence="1">
    <location>
        <begin position="39"/>
        <end position="63"/>
    </location>
</feature>
<keyword evidence="1" id="KW-0812">Transmembrane</keyword>
<dbReference type="EMBL" id="DS990639">
    <property type="protein sequence ID" value="EGC46146.1"/>
    <property type="molecule type" value="Genomic_DNA"/>
</dbReference>